<keyword evidence="1" id="KW-0732">Signal</keyword>
<sequence length="282" mass="31570">MRKILLLVFATILTLNTFAQNRPVVKQDIIQKTNGEELKGRLTKINENEVSFIYPGETVEYTIKKSEIAKIIHSSGRVEVFGQASLPAVDRQKDPVSMSATPVDHHNKIAILPFTYLLDNQPGAEQIGYKAQEDTYEFLSKHAAGYTILDPRTTNAKLTQAGVTKEKMMGFTMKDICDILGVEYVIDGTVIQNKGYQTSTATGSSNTKVKRDAEEKVKGVSNANTNYVNSVQRYEVSVSLHIYMDNNASIYNQTHKAFLTNTDGAYNSPLEYLLKRSPLYRK</sequence>
<organism evidence="2 3">
    <name type="scientific">Pedobacter gandavensis</name>
    <dbReference type="NCBI Taxonomy" id="2679963"/>
    <lineage>
        <taxon>Bacteria</taxon>
        <taxon>Pseudomonadati</taxon>
        <taxon>Bacteroidota</taxon>
        <taxon>Sphingobacteriia</taxon>
        <taxon>Sphingobacteriales</taxon>
        <taxon>Sphingobacteriaceae</taxon>
        <taxon>Pedobacter</taxon>
    </lineage>
</organism>
<dbReference type="Gene3D" id="3.40.50.10610">
    <property type="entry name" value="ABC-type transport auxiliary lipoprotein component"/>
    <property type="match status" value="1"/>
</dbReference>
<dbReference type="RefSeq" id="WP_182952869.1">
    <property type="nucleotide sequence ID" value="NZ_WNXC01000001.1"/>
</dbReference>
<evidence type="ECO:0000313" key="2">
    <source>
        <dbReference type="EMBL" id="MBB2147602.1"/>
    </source>
</evidence>
<dbReference type="Proteomes" id="UP000636110">
    <property type="component" value="Unassembled WGS sequence"/>
</dbReference>
<name>A0ABR6EQU6_9SPHI</name>
<dbReference type="EMBL" id="WNXC01000001">
    <property type="protein sequence ID" value="MBB2147602.1"/>
    <property type="molecule type" value="Genomic_DNA"/>
</dbReference>
<feature type="chain" id="PRO_5047209039" evidence="1">
    <location>
        <begin position="20"/>
        <end position="282"/>
    </location>
</feature>
<gene>
    <name evidence="2" type="ORF">GM920_01635</name>
</gene>
<protein>
    <submittedName>
        <fullName evidence="2">Uncharacterized protein</fullName>
    </submittedName>
</protein>
<evidence type="ECO:0000256" key="1">
    <source>
        <dbReference type="SAM" id="SignalP"/>
    </source>
</evidence>
<accession>A0ABR6EQU6</accession>
<keyword evidence="3" id="KW-1185">Reference proteome</keyword>
<proteinExistence type="predicted"/>
<comment type="caution">
    <text evidence="2">The sequence shown here is derived from an EMBL/GenBank/DDBJ whole genome shotgun (WGS) entry which is preliminary data.</text>
</comment>
<evidence type="ECO:0000313" key="3">
    <source>
        <dbReference type="Proteomes" id="UP000636110"/>
    </source>
</evidence>
<reference evidence="2 3" key="1">
    <citation type="submission" date="2019-11" db="EMBL/GenBank/DDBJ databases">
        <title>Description of Pedobacter sp. LMG 31462T.</title>
        <authorList>
            <person name="Carlier A."/>
            <person name="Qi S."/>
            <person name="Vandamme P."/>
        </authorList>
    </citation>
    <scope>NUCLEOTIDE SEQUENCE [LARGE SCALE GENOMIC DNA]</scope>
    <source>
        <strain evidence="2 3">LMG 31462</strain>
    </source>
</reference>
<feature type="signal peptide" evidence="1">
    <location>
        <begin position="1"/>
        <end position="19"/>
    </location>
</feature>